<evidence type="ECO:0000313" key="2">
    <source>
        <dbReference type="Proteomes" id="UP000315003"/>
    </source>
</evidence>
<sequence length="363" mass="41120">MSRTDVVSLFFCGSGQNRDKGDKQLVSHLYNNVIGERKIIFDGPGGAPIRDAESMLTSVQSKGGKDSWWVRWKNFWTLKETKFGRGVTGAGTASNIVMALQWLWDQYHSLKFVDVNVVGFSRGGVSGIMLAHAMHEAGFTRFGNINVNLFTFDPVPGGLNDFKSKGHSFAQTGRVGNPKTLSPIVANYRSVLQQNIKGWAKDLTFKCVVPEYEGSHPRRTPRELFPMPGRHGSAARYDTPTGEGDIGGYLCQQFMERHGTRFRTAFSELTPLSLIEKYALVALTWPQNNASKYRKRLVTNEYLQDNVYVNWHHRELMLHNGLSDVTLYLDRKQAIPPSTLERVKKMGLQWTQDLLVRYLEKKK</sequence>
<dbReference type="AlphaFoldDB" id="A0A517SY58"/>
<reference evidence="1 2" key="1">
    <citation type="submission" date="2019-02" db="EMBL/GenBank/DDBJ databases">
        <title>Deep-cultivation of Planctomycetes and their phenomic and genomic characterization uncovers novel biology.</title>
        <authorList>
            <person name="Wiegand S."/>
            <person name="Jogler M."/>
            <person name="Boedeker C."/>
            <person name="Pinto D."/>
            <person name="Vollmers J."/>
            <person name="Rivas-Marin E."/>
            <person name="Kohn T."/>
            <person name="Peeters S.H."/>
            <person name="Heuer A."/>
            <person name="Rast P."/>
            <person name="Oberbeckmann S."/>
            <person name="Bunk B."/>
            <person name="Jeske O."/>
            <person name="Meyerdierks A."/>
            <person name="Storesund J.E."/>
            <person name="Kallscheuer N."/>
            <person name="Luecker S."/>
            <person name="Lage O.M."/>
            <person name="Pohl T."/>
            <person name="Merkel B.J."/>
            <person name="Hornburger P."/>
            <person name="Mueller R.-W."/>
            <person name="Bruemmer F."/>
            <person name="Labrenz M."/>
            <person name="Spormann A.M."/>
            <person name="Op den Camp H."/>
            <person name="Overmann J."/>
            <person name="Amann R."/>
            <person name="Jetten M.S.M."/>
            <person name="Mascher T."/>
            <person name="Medema M.H."/>
            <person name="Devos D.P."/>
            <person name="Kaster A.-K."/>
            <person name="Ovreas L."/>
            <person name="Rohde M."/>
            <person name="Galperin M.Y."/>
            <person name="Jogler C."/>
        </authorList>
    </citation>
    <scope>NUCLEOTIDE SEQUENCE [LARGE SCALE GENOMIC DNA]</scope>
    <source>
        <strain evidence="1 2">SV_7m_r</strain>
    </source>
</reference>
<name>A0A517SY58_9BACT</name>
<accession>A0A517SY58</accession>
<keyword evidence="2" id="KW-1185">Reference proteome</keyword>
<evidence type="ECO:0008006" key="3">
    <source>
        <dbReference type="Google" id="ProtNLM"/>
    </source>
</evidence>
<proteinExistence type="predicted"/>
<dbReference type="EMBL" id="CP036272">
    <property type="protein sequence ID" value="QDT61075.1"/>
    <property type="molecule type" value="Genomic_DNA"/>
</dbReference>
<gene>
    <name evidence="1" type="ORF">SV7mr_36060</name>
</gene>
<dbReference type="OrthoDB" id="1432332at2"/>
<dbReference type="RefSeq" id="WP_145274732.1">
    <property type="nucleotide sequence ID" value="NZ_CP036272.1"/>
</dbReference>
<dbReference type="Proteomes" id="UP000315003">
    <property type="component" value="Chromosome"/>
</dbReference>
<organism evidence="1 2">
    <name type="scientific">Stieleria bergensis</name>
    <dbReference type="NCBI Taxonomy" id="2528025"/>
    <lineage>
        <taxon>Bacteria</taxon>
        <taxon>Pseudomonadati</taxon>
        <taxon>Planctomycetota</taxon>
        <taxon>Planctomycetia</taxon>
        <taxon>Pirellulales</taxon>
        <taxon>Pirellulaceae</taxon>
        <taxon>Stieleria</taxon>
    </lineage>
</organism>
<evidence type="ECO:0000313" key="1">
    <source>
        <dbReference type="EMBL" id="QDT61075.1"/>
    </source>
</evidence>
<protein>
    <recommendedName>
        <fullName evidence="3">DUF2235 domain-containing protein</fullName>
    </recommendedName>
</protein>